<dbReference type="EMBL" id="DSOK01000230">
    <property type="protein sequence ID" value="HEN15372.1"/>
    <property type="molecule type" value="Genomic_DNA"/>
</dbReference>
<feature type="compositionally biased region" description="Polar residues" evidence="1">
    <location>
        <begin position="1"/>
        <end position="15"/>
    </location>
</feature>
<evidence type="ECO:0000259" key="2">
    <source>
        <dbReference type="Pfam" id="PF05685"/>
    </source>
</evidence>
<dbReference type="InterPro" id="IPR012296">
    <property type="entry name" value="Nuclease_put_TT1808"/>
</dbReference>
<dbReference type="GO" id="GO:0004519">
    <property type="term" value="F:endonuclease activity"/>
    <property type="evidence" value="ECO:0007669"/>
    <property type="project" value="UniProtKB-KW"/>
</dbReference>
<dbReference type="InterPro" id="IPR008538">
    <property type="entry name" value="Uma2"/>
</dbReference>
<dbReference type="SUPFAM" id="SSF52980">
    <property type="entry name" value="Restriction endonuclease-like"/>
    <property type="match status" value="1"/>
</dbReference>
<gene>
    <name evidence="3" type="ORF">ENQ76_07890</name>
</gene>
<dbReference type="CDD" id="cd06260">
    <property type="entry name" value="DUF820-like"/>
    <property type="match status" value="1"/>
</dbReference>
<dbReference type="PANTHER" id="PTHR34107">
    <property type="entry name" value="SLL0198 PROTEIN-RELATED"/>
    <property type="match status" value="1"/>
</dbReference>
<feature type="region of interest" description="Disordered" evidence="1">
    <location>
        <begin position="1"/>
        <end position="38"/>
    </location>
</feature>
<feature type="domain" description="Putative restriction endonuclease" evidence="2">
    <location>
        <begin position="48"/>
        <end position="214"/>
    </location>
</feature>
<dbReference type="AlphaFoldDB" id="A0A7C2P0T6"/>
<keyword evidence="3" id="KW-0540">Nuclease</keyword>
<dbReference type="Gene3D" id="3.90.1570.10">
    <property type="entry name" value="tt1808, chain A"/>
    <property type="match status" value="1"/>
</dbReference>
<evidence type="ECO:0000313" key="3">
    <source>
        <dbReference type="EMBL" id="HEN15372.1"/>
    </source>
</evidence>
<sequence length="225" mass="25473">MGENVTAVSTSQIESRQSRPRPKIPSRRGEPTWELADEFPRQGEWTEEDYLKLDSNRLIEFTDGVLEFLPMPKVSHARISRRLSDLLRGHVESHRLGETFWAPVSVRLKAGKFREPDVFFVREGRLAKDDVCEGADLVMEIVSGDNKDRRRDLKQKRTEYAQAGIPEYWIVDPETETITVLTLPVGKTKYAVHGEFKPGQEATSVLLPGFRVDVTACFAAGKGET</sequence>
<comment type="caution">
    <text evidence="3">The sequence shown here is derived from an EMBL/GenBank/DDBJ whole genome shotgun (WGS) entry which is preliminary data.</text>
</comment>
<organism evidence="3">
    <name type="scientific">Schlesneria paludicola</name>
    <dbReference type="NCBI Taxonomy" id="360056"/>
    <lineage>
        <taxon>Bacteria</taxon>
        <taxon>Pseudomonadati</taxon>
        <taxon>Planctomycetota</taxon>
        <taxon>Planctomycetia</taxon>
        <taxon>Planctomycetales</taxon>
        <taxon>Planctomycetaceae</taxon>
        <taxon>Schlesneria</taxon>
    </lineage>
</organism>
<reference evidence="3" key="1">
    <citation type="journal article" date="2020" name="mSystems">
        <title>Genome- and Community-Level Interaction Insights into Carbon Utilization and Element Cycling Functions of Hydrothermarchaeota in Hydrothermal Sediment.</title>
        <authorList>
            <person name="Zhou Z."/>
            <person name="Liu Y."/>
            <person name="Xu W."/>
            <person name="Pan J."/>
            <person name="Luo Z.H."/>
            <person name="Li M."/>
        </authorList>
    </citation>
    <scope>NUCLEOTIDE SEQUENCE [LARGE SCALE GENOMIC DNA]</scope>
    <source>
        <strain evidence="3">SpSt-339</strain>
    </source>
</reference>
<keyword evidence="3" id="KW-0378">Hydrolase</keyword>
<dbReference type="Pfam" id="PF05685">
    <property type="entry name" value="Uma2"/>
    <property type="match status" value="1"/>
</dbReference>
<accession>A0A7C2P0T6</accession>
<name>A0A7C2P0T6_9PLAN</name>
<proteinExistence type="predicted"/>
<dbReference type="PANTHER" id="PTHR34107:SF4">
    <property type="entry name" value="SLL1222 PROTEIN"/>
    <property type="match status" value="1"/>
</dbReference>
<protein>
    <submittedName>
        <fullName evidence="3">Uma2 family endonuclease</fullName>
    </submittedName>
</protein>
<keyword evidence="3" id="KW-0255">Endonuclease</keyword>
<dbReference type="InterPro" id="IPR011335">
    <property type="entry name" value="Restrct_endonuc-II-like"/>
</dbReference>
<evidence type="ECO:0000256" key="1">
    <source>
        <dbReference type="SAM" id="MobiDB-lite"/>
    </source>
</evidence>